<dbReference type="KEGG" id="ark:D6B99_05315"/>
<evidence type="ECO:0000259" key="9">
    <source>
        <dbReference type="Pfam" id="PF22640"/>
    </source>
</evidence>
<keyword evidence="5" id="KW-0547">Nucleotide-binding</keyword>
<dbReference type="InterPro" id="IPR051161">
    <property type="entry name" value="Mannose-6P_isomerase_type2"/>
</dbReference>
<dbReference type="Pfam" id="PF00483">
    <property type="entry name" value="NTP_transferase"/>
    <property type="match status" value="1"/>
</dbReference>
<dbReference type="EC" id="2.7.7.13" evidence="2"/>
<dbReference type="Pfam" id="PF22640">
    <property type="entry name" value="ManC_GMP_beta-helix"/>
    <property type="match status" value="1"/>
</dbReference>
<evidence type="ECO:0000259" key="8">
    <source>
        <dbReference type="Pfam" id="PF00483"/>
    </source>
</evidence>
<proteinExistence type="inferred from homology"/>
<dbReference type="InterPro" id="IPR049577">
    <property type="entry name" value="GMPP_N"/>
</dbReference>
<dbReference type="InterPro" id="IPR029044">
    <property type="entry name" value="Nucleotide-diphossugar_trans"/>
</dbReference>
<dbReference type="Gene3D" id="3.90.550.10">
    <property type="entry name" value="Spore Coat Polysaccharide Biosynthesis Protein SpsA, Chain A"/>
    <property type="match status" value="1"/>
</dbReference>
<dbReference type="SUPFAM" id="SSF159283">
    <property type="entry name" value="Guanosine diphospho-D-mannose pyrophosphorylase/mannose-6-phosphate isomerase linker domain"/>
    <property type="match status" value="1"/>
</dbReference>
<evidence type="ECO:0000256" key="1">
    <source>
        <dbReference type="ARBA" id="ARBA00006115"/>
    </source>
</evidence>
<evidence type="ECO:0000256" key="3">
    <source>
        <dbReference type="ARBA" id="ARBA00022679"/>
    </source>
</evidence>
<dbReference type="Proteomes" id="UP000266118">
    <property type="component" value="Chromosome"/>
</dbReference>
<evidence type="ECO:0000256" key="6">
    <source>
        <dbReference type="ARBA" id="ARBA00023134"/>
    </source>
</evidence>
<dbReference type="GO" id="GO:0005525">
    <property type="term" value="F:GTP binding"/>
    <property type="evidence" value="ECO:0007669"/>
    <property type="project" value="UniProtKB-KW"/>
</dbReference>
<dbReference type="FunFam" id="3.90.550.10:FF:000046">
    <property type="entry name" value="Mannose-1-phosphate guanylyltransferase (GDP)"/>
    <property type="match status" value="1"/>
</dbReference>
<keyword evidence="4 10" id="KW-0548">Nucleotidyltransferase</keyword>
<dbReference type="InterPro" id="IPR054566">
    <property type="entry name" value="ManC/GMP-like_b-helix"/>
</dbReference>
<dbReference type="CDD" id="cd02509">
    <property type="entry name" value="GDP-M1P_Guanylyltransferase"/>
    <property type="match status" value="1"/>
</dbReference>
<keyword evidence="6" id="KW-0342">GTP-binding</keyword>
<dbReference type="SUPFAM" id="SSF53448">
    <property type="entry name" value="Nucleotide-diphospho-sugar transferases"/>
    <property type="match status" value="1"/>
</dbReference>
<evidence type="ECO:0000313" key="10">
    <source>
        <dbReference type="EMBL" id="AYD47081.1"/>
    </source>
</evidence>
<dbReference type="OrthoDB" id="9806359at2"/>
<dbReference type="RefSeq" id="WP_119985814.1">
    <property type="nucleotide sequence ID" value="NZ_CP032489.1"/>
</dbReference>
<evidence type="ECO:0000313" key="11">
    <source>
        <dbReference type="Proteomes" id="UP000266118"/>
    </source>
</evidence>
<feature type="domain" description="Nucleotidyl transferase" evidence="8">
    <location>
        <begin position="1"/>
        <end position="278"/>
    </location>
</feature>
<evidence type="ECO:0000256" key="4">
    <source>
        <dbReference type="ARBA" id="ARBA00022695"/>
    </source>
</evidence>
<dbReference type="PANTHER" id="PTHR46390">
    <property type="entry name" value="MANNOSE-1-PHOSPHATE GUANYLYLTRANSFERASE"/>
    <property type="match status" value="1"/>
</dbReference>
<evidence type="ECO:0000256" key="5">
    <source>
        <dbReference type="ARBA" id="ARBA00022741"/>
    </source>
</evidence>
<gene>
    <name evidence="10" type="ORF">D6B99_05315</name>
</gene>
<name>A0A386HNP2_9BACT</name>
<dbReference type="GO" id="GO:0004475">
    <property type="term" value="F:mannose-1-phosphate guanylyltransferase (GTP) activity"/>
    <property type="evidence" value="ECO:0007669"/>
    <property type="project" value="UniProtKB-EC"/>
</dbReference>
<comment type="similarity">
    <text evidence="1">Belongs to the mannose-6-phosphate isomerase type 2 family.</text>
</comment>
<dbReference type="AlphaFoldDB" id="A0A386HNP2"/>
<dbReference type="PANTHER" id="PTHR46390:SF1">
    <property type="entry name" value="MANNOSE-1-PHOSPHATE GUANYLYLTRANSFERASE"/>
    <property type="match status" value="1"/>
</dbReference>
<evidence type="ECO:0000256" key="7">
    <source>
        <dbReference type="ARBA" id="ARBA00047343"/>
    </source>
</evidence>
<comment type="catalytic activity">
    <reaction evidence="7">
        <text>alpha-D-mannose 1-phosphate + GTP + H(+) = GDP-alpha-D-mannose + diphosphate</text>
        <dbReference type="Rhea" id="RHEA:15229"/>
        <dbReference type="ChEBI" id="CHEBI:15378"/>
        <dbReference type="ChEBI" id="CHEBI:33019"/>
        <dbReference type="ChEBI" id="CHEBI:37565"/>
        <dbReference type="ChEBI" id="CHEBI:57527"/>
        <dbReference type="ChEBI" id="CHEBI:58409"/>
        <dbReference type="EC" id="2.7.7.13"/>
    </reaction>
</comment>
<reference evidence="10 11" key="1">
    <citation type="submission" date="2018-09" db="EMBL/GenBank/DDBJ databases">
        <title>Arachidicoccus sp. nov., a bacterium isolated from soil.</title>
        <authorList>
            <person name="Weon H.-Y."/>
            <person name="Kwon S.-W."/>
            <person name="Lee S.A."/>
        </authorList>
    </citation>
    <scope>NUCLEOTIDE SEQUENCE [LARGE SCALE GENOMIC DNA]</scope>
    <source>
        <strain evidence="10 11">KIS59-12</strain>
    </source>
</reference>
<dbReference type="GO" id="GO:0009298">
    <property type="term" value="P:GDP-mannose biosynthetic process"/>
    <property type="evidence" value="ECO:0007669"/>
    <property type="project" value="TreeGrafter"/>
</dbReference>
<feature type="domain" description="MannoseP isomerase/GMP-like beta-helix" evidence="9">
    <location>
        <begin position="288"/>
        <end position="341"/>
    </location>
</feature>
<protein>
    <recommendedName>
        <fullName evidence="2">mannose-1-phosphate guanylyltransferase</fullName>
        <ecNumber evidence="2">2.7.7.13</ecNumber>
    </recommendedName>
</protein>
<dbReference type="InterPro" id="IPR005835">
    <property type="entry name" value="NTP_transferase_dom"/>
</dbReference>
<evidence type="ECO:0000256" key="2">
    <source>
        <dbReference type="ARBA" id="ARBA00012387"/>
    </source>
</evidence>
<accession>A0A386HNP2</accession>
<keyword evidence="3 10" id="KW-0808">Transferase</keyword>
<sequence length="350" mass="39857">MAGGVGSRFWPQSREDKPKQFIDILGIGKSLMQMTWDRAAKFSAKENILILTNRVYEKLIAEHLPDVSQGNILTEPSRNNTGPCIAYAAFKLYQKDPEAIMIILPSDHLILKEDIYYQKIKAATTYLQKNEALLTLGIQPSRPDTGYGYIQYSNSHDEIKEVLSFKEKPDAATAEKYISEKNYLWNAGIFIWKAKDVITAFEKYAPTLFQIFDKGNAYYNTDMEQSFIEENYPDSPNISIDYAIMEKAENVCTIPADIGWSDLGTWTSLWAVKEKDANNNAVINAEEAILSNTKNCIISTRKEKLVVVDNLDDYIVIDEKDVLLIYPKSKEQEIKGVTQRLKEIKANKHL</sequence>
<keyword evidence="11" id="KW-1185">Reference proteome</keyword>
<organism evidence="10 11">
    <name type="scientific">Arachidicoccus soli</name>
    <dbReference type="NCBI Taxonomy" id="2341117"/>
    <lineage>
        <taxon>Bacteria</taxon>
        <taxon>Pseudomonadati</taxon>
        <taxon>Bacteroidota</taxon>
        <taxon>Chitinophagia</taxon>
        <taxon>Chitinophagales</taxon>
        <taxon>Chitinophagaceae</taxon>
        <taxon>Arachidicoccus</taxon>
    </lineage>
</organism>
<dbReference type="EMBL" id="CP032489">
    <property type="protein sequence ID" value="AYD47081.1"/>
    <property type="molecule type" value="Genomic_DNA"/>
</dbReference>